<dbReference type="SUPFAM" id="SSF56796">
    <property type="entry name" value="Dehydroquinate synthase-like"/>
    <property type="match status" value="1"/>
</dbReference>
<proteinExistence type="predicted"/>
<sequence>MSRFCLPRDIYHGKGCLEELKNLKGKKAILVVGGGSMKRQG</sequence>
<evidence type="ECO:0000313" key="1">
    <source>
        <dbReference type="EMBL" id="HIZ12755.1"/>
    </source>
</evidence>
<dbReference type="Proteomes" id="UP000824017">
    <property type="component" value="Unassembled WGS sequence"/>
</dbReference>
<accession>A0A9D2D928</accession>
<feature type="non-terminal residue" evidence="1">
    <location>
        <position position="41"/>
    </location>
</feature>
<dbReference type="EMBL" id="DXCD01000064">
    <property type="protein sequence ID" value="HIZ12755.1"/>
    <property type="molecule type" value="Genomic_DNA"/>
</dbReference>
<organism evidence="1 2">
    <name type="scientific">Candidatus Mediterraneibacter stercorigallinarum</name>
    <dbReference type="NCBI Taxonomy" id="2838686"/>
    <lineage>
        <taxon>Bacteria</taxon>
        <taxon>Bacillati</taxon>
        <taxon>Bacillota</taxon>
        <taxon>Clostridia</taxon>
        <taxon>Lachnospirales</taxon>
        <taxon>Lachnospiraceae</taxon>
        <taxon>Mediterraneibacter</taxon>
    </lineage>
</organism>
<comment type="caution">
    <text evidence="1">The sequence shown here is derived from an EMBL/GenBank/DDBJ whole genome shotgun (WGS) entry which is preliminary data.</text>
</comment>
<gene>
    <name evidence="1" type="ORF">H9817_02340</name>
</gene>
<reference evidence="1" key="2">
    <citation type="submission" date="2021-04" db="EMBL/GenBank/DDBJ databases">
        <authorList>
            <person name="Gilroy R."/>
        </authorList>
    </citation>
    <scope>NUCLEOTIDE SEQUENCE</scope>
    <source>
        <strain evidence="1">ChiGjej1B1-13045</strain>
    </source>
</reference>
<reference evidence="1" key="1">
    <citation type="journal article" date="2021" name="PeerJ">
        <title>Extensive microbial diversity within the chicken gut microbiome revealed by metagenomics and culture.</title>
        <authorList>
            <person name="Gilroy R."/>
            <person name="Ravi A."/>
            <person name="Getino M."/>
            <person name="Pursley I."/>
            <person name="Horton D.L."/>
            <person name="Alikhan N.F."/>
            <person name="Baker D."/>
            <person name="Gharbi K."/>
            <person name="Hall N."/>
            <person name="Watson M."/>
            <person name="Adriaenssens E.M."/>
            <person name="Foster-Nyarko E."/>
            <person name="Jarju S."/>
            <person name="Secka A."/>
            <person name="Antonio M."/>
            <person name="Oren A."/>
            <person name="Chaudhuri R.R."/>
            <person name="La Ragione R."/>
            <person name="Hildebrand F."/>
            <person name="Pallen M.J."/>
        </authorList>
    </citation>
    <scope>NUCLEOTIDE SEQUENCE</scope>
    <source>
        <strain evidence="1">ChiGjej1B1-13045</strain>
    </source>
</reference>
<name>A0A9D2D928_9FIRM</name>
<protein>
    <submittedName>
        <fullName evidence="1">Butanol dehydrogenase</fullName>
    </submittedName>
</protein>
<evidence type="ECO:0000313" key="2">
    <source>
        <dbReference type="Proteomes" id="UP000824017"/>
    </source>
</evidence>
<dbReference type="AlphaFoldDB" id="A0A9D2D928"/>